<dbReference type="SUPFAM" id="SSF46689">
    <property type="entry name" value="Homeodomain-like"/>
    <property type="match status" value="1"/>
</dbReference>
<dbReference type="Gene3D" id="1.10.357.10">
    <property type="entry name" value="Tetracycline Repressor, domain 2"/>
    <property type="match status" value="1"/>
</dbReference>
<keyword evidence="1" id="KW-0805">Transcription regulation</keyword>
<dbReference type="EMBL" id="CP064942">
    <property type="protein sequence ID" value="QPH53845.1"/>
    <property type="molecule type" value="Genomic_DNA"/>
</dbReference>
<accession>A0A7S9LRW0</accession>
<sequence>MTDRTHFPFMTERTQISDVDEGRPGRPRSFEEGDVLARALDTFRAHGFHATTYPMLEEATGLHRQSLRYAFGDKAALFAAALNAYATRRLAEVDAALAAPDTAEALQRLTAIFRRDAADAAAPGCLLVRSLAEMDLPDPLRAAARATSDRIEARIADRLGAGQAAGEVRADLPSAALARQILLLADGAMVHAAAGDPPDAALAALPTLVLTKGSPS</sequence>
<gene>
    <name evidence="6" type="ORF">I0K15_19035</name>
</gene>
<protein>
    <submittedName>
        <fullName evidence="6">TetR/AcrR family transcriptional regulator</fullName>
    </submittedName>
</protein>
<dbReference type="Proteomes" id="UP000594800">
    <property type="component" value="Chromosome"/>
</dbReference>
<dbReference type="InterPro" id="IPR011075">
    <property type="entry name" value="TetR_C"/>
</dbReference>
<dbReference type="PANTHER" id="PTHR47506:SF1">
    <property type="entry name" value="HTH-TYPE TRANSCRIPTIONAL REGULATOR YJDC"/>
    <property type="match status" value="1"/>
</dbReference>
<dbReference type="PANTHER" id="PTHR47506">
    <property type="entry name" value="TRANSCRIPTIONAL REGULATORY PROTEIN"/>
    <property type="match status" value="1"/>
</dbReference>
<dbReference type="Gene3D" id="1.10.10.60">
    <property type="entry name" value="Homeodomain-like"/>
    <property type="match status" value="1"/>
</dbReference>
<proteinExistence type="predicted"/>
<evidence type="ECO:0000256" key="1">
    <source>
        <dbReference type="ARBA" id="ARBA00023015"/>
    </source>
</evidence>
<evidence type="ECO:0000313" key="6">
    <source>
        <dbReference type="EMBL" id="QPH53845.1"/>
    </source>
</evidence>
<dbReference type="Pfam" id="PF16925">
    <property type="entry name" value="TetR_C_13"/>
    <property type="match status" value="1"/>
</dbReference>
<keyword evidence="2" id="KW-0238">DNA-binding</keyword>
<dbReference type="SUPFAM" id="SSF48498">
    <property type="entry name" value="Tetracyclin repressor-like, C-terminal domain"/>
    <property type="match status" value="1"/>
</dbReference>
<keyword evidence="3" id="KW-0804">Transcription</keyword>
<dbReference type="InterPro" id="IPR001647">
    <property type="entry name" value="HTH_TetR"/>
</dbReference>
<dbReference type="Pfam" id="PF00440">
    <property type="entry name" value="TetR_N"/>
    <property type="match status" value="1"/>
</dbReference>
<dbReference type="AlphaFoldDB" id="A0A7S9LRW0"/>
<evidence type="ECO:0000313" key="7">
    <source>
        <dbReference type="Proteomes" id="UP000594800"/>
    </source>
</evidence>
<evidence type="ECO:0000259" key="4">
    <source>
        <dbReference type="Pfam" id="PF00440"/>
    </source>
</evidence>
<reference evidence="6 7" key="1">
    <citation type="submission" date="2020-11" db="EMBL/GenBank/DDBJ databases">
        <title>Description of Pontivivens ytuae sp. nov. isolated from deep sea sediment of Mariana Trench.</title>
        <authorList>
            <person name="Wang Z."/>
            <person name="Sun Q.-L."/>
            <person name="Xu X.-D."/>
            <person name="Tang Y.-Z."/>
            <person name="Zhang J."/>
        </authorList>
    </citation>
    <scope>NUCLEOTIDE SEQUENCE [LARGE SCALE GENOMIC DNA]</scope>
    <source>
        <strain evidence="6 7">MT2928</strain>
    </source>
</reference>
<dbReference type="GO" id="GO:0003677">
    <property type="term" value="F:DNA binding"/>
    <property type="evidence" value="ECO:0007669"/>
    <property type="project" value="UniProtKB-KW"/>
</dbReference>
<feature type="domain" description="Tetracyclin repressor-like C-terminal" evidence="5">
    <location>
        <begin position="106"/>
        <end position="201"/>
    </location>
</feature>
<dbReference type="RefSeq" id="WP_196103054.1">
    <property type="nucleotide sequence ID" value="NZ_CP064942.1"/>
</dbReference>
<evidence type="ECO:0000256" key="2">
    <source>
        <dbReference type="ARBA" id="ARBA00023125"/>
    </source>
</evidence>
<feature type="domain" description="HTH tetR-type" evidence="4">
    <location>
        <begin position="36"/>
        <end position="81"/>
    </location>
</feature>
<organism evidence="6 7">
    <name type="scientific">Pontivivens ytuae</name>
    <dbReference type="NCBI Taxonomy" id="2789856"/>
    <lineage>
        <taxon>Bacteria</taxon>
        <taxon>Pseudomonadati</taxon>
        <taxon>Pseudomonadota</taxon>
        <taxon>Alphaproteobacteria</taxon>
        <taxon>Rhodobacterales</taxon>
        <taxon>Paracoccaceae</taxon>
        <taxon>Pontivivens</taxon>
    </lineage>
</organism>
<evidence type="ECO:0000259" key="5">
    <source>
        <dbReference type="Pfam" id="PF16925"/>
    </source>
</evidence>
<dbReference type="InterPro" id="IPR009057">
    <property type="entry name" value="Homeodomain-like_sf"/>
</dbReference>
<dbReference type="InterPro" id="IPR036271">
    <property type="entry name" value="Tet_transcr_reg_TetR-rel_C_sf"/>
</dbReference>
<keyword evidence="7" id="KW-1185">Reference proteome</keyword>
<name>A0A7S9LRW0_9RHOB</name>
<evidence type="ECO:0000256" key="3">
    <source>
        <dbReference type="ARBA" id="ARBA00023163"/>
    </source>
</evidence>
<dbReference type="KEGG" id="poz:I0K15_19035"/>